<dbReference type="STRING" id="301148.B4135_2424"/>
<keyword evidence="3" id="KW-0808">Transferase</keyword>
<organism evidence="3 4">
    <name type="scientific">Caldibacillus debilis</name>
    <dbReference type="NCBI Taxonomy" id="301148"/>
    <lineage>
        <taxon>Bacteria</taxon>
        <taxon>Bacillati</taxon>
        <taxon>Bacillota</taxon>
        <taxon>Bacilli</taxon>
        <taxon>Bacillales</taxon>
        <taxon>Bacillaceae</taxon>
        <taxon>Caldibacillus</taxon>
    </lineage>
</organism>
<dbReference type="InterPro" id="IPR048375">
    <property type="entry name" value="YtxK-like_N"/>
</dbReference>
<accession>A0A150LZT4</accession>
<dbReference type="EMBL" id="LQYT01000053">
    <property type="protein sequence ID" value="KYD17753.1"/>
    <property type="molecule type" value="Genomic_DNA"/>
</dbReference>
<dbReference type="InterPro" id="IPR016843">
    <property type="entry name" value="S-AdoMet-dep_Ade-MeTrfase_prd"/>
</dbReference>
<protein>
    <submittedName>
        <fullName evidence="3">Adenine-specific methyltransferase</fullName>
        <ecNumber evidence="3">2.1.1.72</ecNumber>
    </submittedName>
</protein>
<dbReference type="GO" id="GO:0003677">
    <property type="term" value="F:DNA binding"/>
    <property type="evidence" value="ECO:0007669"/>
    <property type="project" value="InterPro"/>
</dbReference>
<dbReference type="InterPro" id="IPR003356">
    <property type="entry name" value="DNA_methylase_A-5"/>
</dbReference>
<dbReference type="PRINTS" id="PR00507">
    <property type="entry name" value="N12N6MTFRASE"/>
</dbReference>
<dbReference type="PIRSF" id="PIRSF026567">
    <property type="entry name" value="Adenine_mtase_bact_prd"/>
    <property type="match status" value="1"/>
</dbReference>
<dbReference type="AlphaFoldDB" id="A0A150LZT4"/>
<dbReference type="Pfam" id="PF02384">
    <property type="entry name" value="N6_Mtase"/>
    <property type="match status" value="1"/>
</dbReference>
<dbReference type="InterPro" id="IPR029063">
    <property type="entry name" value="SAM-dependent_MTases_sf"/>
</dbReference>
<dbReference type="InterPro" id="IPR052933">
    <property type="entry name" value="DNA_Protect_Modify"/>
</dbReference>
<dbReference type="Gene3D" id="3.40.50.150">
    <property type="entry name" value="Vaccinia Virus protein VP39"/>
    <property type="match status" value="1"/>
</dbReference>
<dbReference type="Proteomes" id="UP000075683">
    <property type="component" value="Unassembled WGS sequence"/>
</dbReference>
<dbReference type="PATRIC" id="fig|301148.3.peg.3931"/>
<proteinExistence type="predicted"/>
<dbReference type="EC" id="2.1.1.72" evidence="3"/>
<dbReference type="SUPFAM" id="SSF53335">
    <property type="entry name" value="S-adenosyl-L-methionine-dependent methyltransferases"/>
    <property type="match status" value="1"/>
</dbReference>
<evidence type="ECO:0000313" key="3">
    <source>
        <dbReference type="EMBL" id="KYD17753.1"/>
    </source>
</evidence>
<keyword evidence="3" id="KW-0489">Methyltransferase</keyword>
<evidence type="ECO:0000259" key="2">
    <source>
        <dbReference type="Pfam" id="PF21106"/>
    </source>
</evidence>
<dbReference type="PANTHER" id="PTHR41313:SF1">
    <property type="entry name" value="DNA METHYLASE ADENINE-SPECIFIC DOMAIN-CONTAINING PROTEIN"/>
    <property type="match status" value="1"/>
</dbReference>
<dbReference type="GO" id="GO:0032259">
    <property type="term" value="P:methylation"/>
    <property type="evidence" value="ECO:0007669"/>
    <property type="project" value="UniProtKB-KW"/>
</dbReference>
<dbReference type="PANTHER" id="PTHR41313">
    <property type="entry name" value="ADENINE-SPECIFIC METHYLTRANSFERASE"/>
    <property type="match status" value="1"/>
</dbReference>
<dbReference type="Pfam" id="PF21106">
    <property type="entry name" value="YtxK_like"/>
    <property type="match status" value="1"/>
</dbReference>
<name>A0A150LZT4_9BACI</name>
<feature type="domain" description="DNA methylase adenine-specific" evidence="1">
    <location>
        <begin position="107"/>
        <end position="317"/>
    </location>
</feature>
<evidence type="ECO:0000259" key="1">
    <source>
        <dbReference type="Pfam" id="PF02384"/>
    </source>
</evidence>
<gene>
    <name evidence="3" type="ORF">B4135_2424</name>
</gene>
<comment type="caution">
    <text evidence="3">The sequence shown here is derived from an EMBL/GenBank/DDBJ whole genome shotgun (WGS) entry which is preliminary data.</text>
</comment>
<evidence type="ECO:0000313" key="4">
    <source>
        <dbReference type="Proteomes" id="UP000075683"/>
    </source>
</evidence>
<feature type="domain" description="YtxK-like N-terminal helical" evidence="2">
    <location>
        <begin position="17"/>
        <end position="96"/>
    </location>
</feature>
<dbReference type="GO" id="GO:0008170">
    <property type="term" value="F:N-methyltransferase activity"/>
    <property type="evidence" value="ECO:0007669"/>
    <property type="project" value="InterPro"/>
</dbReference>
<reference evidence="3 4" key="1">
    <citation type="submission" date="2016-01" db="EMBL/GenBank/DDBJ databases">
        <title>Draft Genome Sequences of Seven Thermophilic Sporeformers Isolated from Foods.</title>
        <authorList>
            <person name="Berendsen E.M."/>
            <person name="Wells-Bennik M.H."/>
            <person name="Krawcyk A.O."/>
            <person name="De Jong A."/>
            <person name="Holsappel S."/>
            <person name="Eijlander R.T."/>
            <person name="Kuipers O.P."/>
        </authorList>
    </citation>
    <scope>NUCLEOTIDE SEQUENCE [LARGE SCALE GENOMIC DNA]</scope>
    <source>
        <strain evidence="3 4">B4135</strain>
    </source>
</reference>
<dbReference type="Gene3D" id="1.10.150.470">
    <property type="match status" value="1"/>
</dbReference>
<dbReference type="GO" id="GO:0009007">
    <property type="term" value="F:site-specific DNA-methyltransferase (adenine-specific) activity"/>
    <property type="evidence" value="ECO:0007669"/>
    <property type="project" value="UniProtKB-EC"/>
</dbReference>
<sequence length="337" mass="38395">MKGEKRGGIFLQLTAVEKLFHILDQSALILENKLNCTYLEALIETGENLFQNRVLQQGIDEFTAKKLEKFYSDADLSAMEKEDIRKAFQLACLKGMKRHVQPNHQMTPDSIGILLAYFIRKFVPDRAFSMLDPAAGTGNLLTTILNQLPDAEIRATGIELDDLLVKLAYTGCNLQGHPVEFFNQDGLANLLVDPVDVVVCEPPVGYYTNDRQAEKFVLKAEEGHSFIHHLFIEQGCRYAKEGGYLFYVVPHHLFESKEAQKLNAFIKEHMHMQGFLHLPDSLFMNKSLAKSVLILQKKKEGIRPPKEIFLMKLPSLSNKRALAQIFAKFDQWIKENK</sequence>